<evidence type="ECO:0000313" key="2">
    <source>
        <dbReference type="Proteomes" id="UP001295684"/>
    </source>
</evidence>
<dbReference type="EMBL" id="CAMPGE010001990">
    <property type="protein sequence ID" value="CAI2360793.1"/>
    <property type="molecule type" value="Genomic_DNA"/>
</dbReference>
<comment type="caution">
    <text evidence="1">The sequence shown here is derived from an EMBL/GenBank/DDBJ whole genome shotgun (WGS) entry which is preliminary data.</text>
</comment>
<reference evidence="1" key="1">
    <citation type="submission" date="2023-07" db="EMBL/GenBank/DDBJ databases">
        <authorList>
            <consortium name="AG Swart"/>
            <person name="Singh M."/>
            <person name="Singh A."/>
            <person name="Seah K."/>
            <person name="Emmerich C."/>
        </authorList>
    </citation>
    <scope>NUCLEOTIDE SEQUENCE</scope>
    <source>
        <strain evidence="1">DP1</strain>
    </source>
</reference>
<keyword evidence="2" id="KW-1185">Reference proteome</keyword>
<protein>
    <submittedName>
        <fullName evidence="1">Uncharacterized protein</fullName>
    </submittedName>
</protein>
<sequence>MGNNQCIGKRYENATQSVECIRRRKSETKKNVDETSLDCFSEYRKRFKKTYNPASKLFEEDFYSHKEAKFSTAFEGSQDIRSCKISTKCNTQRTKVKFADQFGLDKGVQDMKLDISGEEESYHVEDPFLLKQGIILNNIGLGLLKRQKQ</sequence>
<evidence type="ECO:0000313" key="1">
    <source>
        <dbReference type="EMBL" id="CAI2360793.1"/>
    </source>
</evidence>
<accession>A0AAD1X2M2</accession>
<proteinExistence type="predicted"/>
<dbReference type="Proteomes" id="UP001295684">
    <property type="component" value="Unassembled WGS sequence"/>
</dbReference>
<gene>
    <name evidence="1" type="ORF">ECRASSUSDP1_LOCUS2098</name>
</gene>
<organism evidence="1 2">
    <name type="scientific">Euplotes crassus</name>
    <dbReference type="NCBI Taxonomy" id="5936"/>
    <lineage>
        <taxon>Eukaryota</taxon>
        <taxon>Sar</taxon>
        <taxon>Alveolata</taxon>
        <taxon>Ciliophora</taxon>
        <taxon>Intramacronucleata</taxon>
        <taxon>Spirotrichea</taxon>
        <taxon>Hypotrichia</taxon>
        <taxon>Euplotida</taxon>
        <taxon>Euplotidae</taxon>
        <taxon>Moneuplotes</taxon>
    </lineage>
</organism>
<dbReference type="AlphaFoldDB" id="A0AAD1X2M2"/>
<name>A0AAD1X2M2_EUPCR</name>